<dbReference type="PANTHER" id="PTHR47969">
    <property type="entry name" value="CHROMOSOME-ASSOCIATED KINESIN KIF4A-RELATED"/>
    <property type="match status" value="1"/>
</dbReference>
<dbReference type="GO" id="GO:0005737">
    <property type="term" value="C:cytoplasm"/>
    <property type="evidence" value="ECO:0007669"/>
    <property type="project" value="UniProtKB-SubCell"/>
</dbReference>
<evidence type="ECO:0000256" key="6">
    <source>
        <dbReference type="ARBA" id="ARBA00023175"/>
    </source>
</evidence>
<dbReference type="InterPro" id="IPR036961">
    <property type="entry name" value="Kinesin_motor_dom_sf"/>
</dbReference>
<dbReference type="InterPro" id="IPR027640">
    <property type="entry name" value="Kinesin-like_fam"/>
</dbReference>
<accession>A0A0D2K852</accession>
<dbReference type="AlphaFoldDB" id="A0A0D2K852"/>
<comment type="subcellular location">
    <subcellularLocation>
        <location evidence="1">Cytoplasm</location>
    </subcellularLocation>
</comment>
<dbReference type="STRING" id="145388.A0A0D2K852"/>
<dbReference type="GO" id="GO:0051231">
    <property type="term" value="P:spindle elongation"/>
    <property type="evidence" value="ECO:0007669"/>
    <property type="project" value="TreeGrafter"/>
</dbReference>
<evidence type="ECO:0000256" key="4">
    <source>
        <dbReference type="ARBA" id="ARBA00022840"/>
    </source>
</evidence>
<dbReference type="GO" id="GO:0007052">
    <property type="term" value="P:mitotic spindle organization"/>
    <property type="evidence" value="ECO:0007669"/>
    <property type="project" value="TreeGrafter"/>
</dbReference>
<dbReference type="OrthoDB" id="2113965at2759"/>
<dbReference type="Pfam" id="PF00225">
    <property type="entry name" value="Kinesin"/>
    <property type="match status" value="1"/>
</dbReference>
<reference evidence="10 11" key="1">
    <citation type="journal article" date="2013" name="BMC Genomics">
        <title>Reconstruction of the lipid metabolism for the microalga Monoraphidium neglectum from its genome sequence reveals characteristics suitable for biofuel production.</title>
        <authorList>
            <person name="Bogen C."/>
            <person name="Al-Dilaimi A."/>
            <person name="Albersmeier A."/>
            <person name="Wichmann J."/>
            <person name="Grundmann M."/>
            <person name="Rupp O."/>
            <person name="Lauersen K.J."/>
            <person name="Blifernez-Klassen O."/>
            <person name="Kalinowski J."/>
            <person name="Goesmann A."/>
            <person name="Mussgnug J.H."/>
            <person name="Kruse O."/>
        </authorList>
    </citation>
    <scope>NUCLEOTIDE SEQUENCE [LARGE SCALE GENOMIC DNA]</scope>
    <source>
        <strain evidence="10 11">SAG 48.87</strain>
    </source>
</reference>
<keyword evidence="6" id="KW-0505">Motor protein</keyword>
<keyword evidence="4" id="KW-0067">ATP-binding</keyword>
<evidence type="ECO:0000256" key="7">
    <source>
        <dbReference type="PROSITE-ProRule" id="PRU00283"/>
    </source>
</evidence>
<keyword evidence="11" id="KW-1185">Reference proteome</keyword>
<dbReference type="GO" id="GO:0008017">
    <property type="term" value="F:microtubule binding"/>
    <property type="evidence" value="ECO:0007669"/>
    <property type="project" value="InterPro"/>
</dbReference>
<dbReference type="PROSITE" id="PS50067">
    <property type="entry name" value="KINESIN_MOTOR_2"/>
    <property type="match status" value="1"/>
</dbReference>
<sequence length="208" mass="22786">MPGAERLGMDPEVLRLREGLQINRSLSAFASVVRRLAEEGSSEFANYDESVLTRLLADALGGNSLALVVGTLRQGEWEASSTTLRHLAAARGVRNFPIVNHGRARGLLHKIRFKLLGVIEDRETLRDQLGAAPAEGDPADFALSAARVRDMEARLLEEREEKAALAAEKAALQARLAKLKDAGTDELREKAELQEALIRRCGPWADLQ</sequence>
<keyword evidence="2" id="KW-0963">Cytoplasm</keyword>
<proteinExistence type="inferred from homology"/>
<protein>
    <submittedName>
        <fullName evidence="10">Kinesin-like protein FLA10</fullName>
    </submittedName>
</protein>
<keyword evidence="3" id="KW-0547">Nucleotide-binding</keyword>
<dbReference type="GO" id="GO:0005524">
    <property type="term" value="F:ATP binding"/>
    <property type="evidence" value="ECO:0007669"/>
    <property type="project" value="UniProtKB-KW"/>
</dbReference>
<dbReference type="GO" id="GO:0005875">
    <property type="term" value="C:microtubule associated complex"/>
    <property type="evidence" value="ECO:0007669"/>
    <property type="project" value="TreeGrafter"/>
</dbReference>
<evidence type="ECO:0000256" key="1">
    <source>
        <dbReference type="ARBA" id="ARBA00004496"/>
    </source>
</evidence>
<gene>
    <name evidence="10" type="ORF">MNEG_1545</name>
</gene>
<name>A0A0D2K852_9CHLO</name>
<evidence type="ECO:0000256" key="3">
    <source>
        <dbReference type="ARBA" id="ARBA00022741"/>
    </source>
</evidence>
<dbReference type="GeneID" id="25733112"/>
<dbReference type="GO" id="GO:0007018">
    <property type="term" value="P:microtubule-based movement"/>
    <property type="evidence" value="ECO:0007669"/>
    <property type="project" value="InterPro"/>
</dbReference>
<dbReference type="InterPro" id="IPR001752">
    <property type="entry name" value="Kinesin_motor_dom"/>
</dbReference>
<evidence type="ECO:0000313" key="11">
    <source>
        <dbReference type="Proteomes" id="UP000054498"/>
    </source>
</evidence>
<comment type="similarity">
    <text evidence="7">Belongs to the TRAFAC class myosin-kinesin ATPase superfamily. Kinesin family.</text>
</comment>
<dbReference type="Proteomes" id="UP000054498">
    <property type="component" value="Unassembled WGS sequence"/>
</dbReference>
<dbReference type="EMBL" id="KK100375">
    <property type="protein sequence ID" value="KIZ06413.1"/>
    <property type="molecule type" value="Genomic_DNA"/>
</dbReference>
<dbReference type="InterPro" id="IPR027417">
    <property type="entry name" value="P-loop_NTPase"/>
</dbReference>
<evidence type="ECO:0000259" key="9">
    <source>
        <dbReference type="PROSITE" id="PS50067"/>
    </source>
</evidence>
<feature type="coiled-coil region" evidence="8">
    <location>
        <begin position="148"/>
        <end position="182"/>
    </location>
</feature>
<keyword evidence="5 8" id="KW-0175">Coiled coil</keyword>
<evidence type="ECO:0000313" key="10">
    <source>
        <dbReference type="EMBL" id="KIZ06413.1"/>
    </source>
</evidence>
<dbReference type="PANTHER" id="PTHR47969:SF15">
    <property type="entry name" value="CHROMOSOME-ASSOCIATED KINESIN KIF4A-RELATED"/>
    <property type="match status" value="1"/>
</dbReference>
<dbReference type="GO" id="GO:0003777">
    <property type="term" value="F:microtubule motor activity"/>
    <property type="evidence" value="ECO:0007669"/>
    <property type="project" value="InterPro"/>
</dbReference>
<feature type="domain" description="Kinesin motor" evidence="9">
    <location>
        <begin position="1"/>
        <end position="93"/>
    </location>
</feature>
<dbReference type="KEGG" id="mng:MNEG_1545"/>
<dbReference type="Gene3D" id="3.40.850.10">
    <property type="entry name" value="Kinesin motor domain"/>
    <property type="match status" value="1"/>
</dbReference>
<dbReference type="SUPFAM" id="SSF52540">
    <property type="entry name" value="P-loop containing nucleoside triphosphate hydrolases"/>
    <property type="match status" value="1"/>
</dbReference>
<organism evidence="10 11">
    <name type="scientific">Monoraphidium neglectum</name>
    <dbReference type="NCBI Taxonomy" id="145388"/>
    <lineage>
        <taxon>Eukaryota</taxon>
        <taxon>Viridiplantae</taxon>
        <taxon>Chlorophyta</taxon>
        <taxon>core chlorophytes</taxon>
        <taxon>Chlorophyceae</taxon>
        <taxon>CS clade</taxon>
        <taxon>Sphaeropleales</taxon>
        <taxon>Selenastraceae</taxon>
        <taxon>Monoraphidium</taxon>
    </lineage>
</organism>
<dbReference type="RefSeq" id="XP_013905432.1">
    <property type="nucleotide sequence ID" value="XM_014049978.1"/>
</dbReference>
<comment type="caution">
    <text evidence="7">Lacks conserved residue(s) required for the propagation of feature annotation.</text>
</comment>
<evidence type="ECO:0000256" key="8">
    <source>
        <dbReference type="SAM" id="Coils"/>
    </source>
</evidence>
<evidence type="ECO:0000256" key="5">
    <source>
        <dbReference type="ARBA" id="ARBA00023054"/>
    </source>
</evidence>
<evidence type="ECO:0000256" key="2">
    <source>
        <dbReference type="ARBA" id="ARBA00022490"/>
    </source>
</evidence>